<evidence type="ECO:0000313" key="7">
    <source>
        <dbReference type="Proteomes" id="UP000032544"/>
    </source>
</evidence>
<comment type="caution">
    <text evidence="6">The sequence shown here is derived from an EMBL/GenBank/DDBJ whole genome shotgun (WGS) entry which is preliminary data.</text>
</comment>
<dbReference type="SUPFAM" id="SSF52540">
    <property type="entry name" value="P-loop containing nucleoside triphosphate hydrolases"/>
    <property type="match status" value="1"/>
</dbReference>
<evidence type="ECO:0000256" key="3">
    <source>
        <dbReference type="ARBA" id="ARBA00023125"/>
    </source>
</evidence>
<dbReference type="SMART" id="SM00534">
    <property type="entry name" value="MUTSac"/>
    <property type="match status" value="1"/>
</dbReference>
<dbReference type="GO" id="GO:0006298">
    <property type="term" value="P:mismatch repair"/>
    <property type="evidence" value="ECO:0007669"/>
    <property type="project" value="InterPro"/>
</dbReference>
<keyword evidence="3" id="KW-0238">DNA-binding</keyword>
<dbReference type="GO" id="GO:0005829">
    <property type="term" value="C:cytosol"/>
    <property type="evidence" value="ECO:0007669"/>
    <property type="project" value="TreeGrafter"/>
</dbReference>
<evidence type="ECO:0000259" key="5">
    <source>
        <dbReference type="SMART" id="SM00534"/>
    </source>
</evidence>
<dbReference type="PANTHER" id="PTHR11361:SF152">
    <property type="entry name" value="DNA MISMATCH REPAIR PROTEIN"/>
    <property type="match status" value="1"/>
</dbReference>
<protein>
    <submittedName>
        <fullName evidence="6">DNA mismatch repair protein MutS</fullName>
    </submittedName>
</protein>
<dbReference type="Proteomes" id="UP000032544">
    <property type="component" value="Unassembled WGS sequence"/>
</dbReference>
<dbReference type="GO" id="GO:0140664">
    <property type="term" value="F:ATP-dependent DNA damage sensor activity"/>
    <property type="evidence" value="ECO:0007669"/>
    <property type="project" value="InterPro"/>
</dbReference>
<dbReference type="InterPro" id="IPR027417">
    <property type="entry name" value="P-loop_NTPase"/>
</dbReference>
<dbReference type="InterPro" id="IPR000432">
    <property type="entry name" value="DNA_mismatch_repair_MutS_C"/>
</dbReference>
<dbReference type="GO" id="GO:0030983">
    <property type="term" value="F:mismatched DNA binding"/>
    <property type="evidence" value="ECO:0007669"/>
    <property type="project" value="InterPro"/>
</dbReference>
<evidence type="ECO:0000256" key="1">
    <source>
        <dbReference type="ARBA" id="ARBA00022741"/>
    </source>
</evidence>
<keyword evidence="2" id="KW-0067">ATP-binding</keyword>
<dbReference type="PATRIC" id="fig|1544798.3.peg.3802"/>
<gene>
    <name evidence="6" type="ORF">LH29_18155</name>
</gene>
<sequence length="529" mass="60845">MVLNRKKRKREELQRTFGKVKDDSFHFDLIERYFRAKDNSNAFQTLSDKICNDLDFNELFMFVDRTHSKVGQQYLYQTLRTIPQSDHNSDETLIGHFLNDPDFRTSVQLQLEKLKSTDAYYISTLFQEEHQKAPGWFFICKILSVLSLVSVLLIPVSQQIKFFLFGIFIINMMIHFWNKRNLYQYLGSIPQLLRLTKVASELYKDERLTTQNSELGKSLKAISGIKRRLSFFRLEAKMDNDMAALVAGLIELFKILFLIEPLFLFGVLKRLDSMRREMDDVFSFVGKIDVLLSVASLREGAPNYCIPKISAQAKKLQAKNLYHPLVPDCVENDINIDQKSVLLTGSNMSGKTTFIRTVGINVISGLTLNTCFAADFEMPRMRVFSAIRISDDLLNDKSYYFEEVLTIKTMLEAGTQKYPNLFLLDEIFKGTNTIERISAGKAVLSSLAGGENIVLVSTHDIELADLLHDEYALFHFSENVNHKTVDFDYRIKDGKLKTRNAIRILEINDYPESIVKEANSISKELDNNI</sequence>
<feature type="transmembrane region" description="Helical" evidence="4">
    <location>
        <begin position="243"/>
        <end position="268"/>
    </location>
</feature>
<dbReference type="EMBL" id="JRHC01000005">
    <property type="protein sequence ID" value="KJF42480.1"/>
    <property type="molecule type" value="Genomic_DNA"/>
</dbReference>
<dbReference type="STRING" id="1544798.LH29_18155"/>
<keyword evidence="7" id="KW-1185">Reference proteome</keyword>
<evidence type="ECO:0000256" key="4">
    <source>
        <dbReference type="SAM" id="Phobius"/>
    </source>
</evidence>
<accession>A0A0D8J686</accession>
<dbReference type="GO" id="GO:0005524">
    <property type="term" value="F:ATP binding"/>
    <property type="evidence" value="ECO:0007669"/>
    <property type="project" value="UniProtKB-KW"/>
</dbReference>
<keyword evidence="4" id="KW-0812">Transmembrane</keyword>
<dbReference type="AlphaFoldDB" id="A0A0D8J686"/>
<dbReference type="PANTHER" id="PTHR11361">
    <property type="entry name" value="DNA MISMATCH REPAIR PROTEIN MUTS FAMILY MEMBER"/>
    <property type="match status" value="1"/>
</dbReference>
<keyword evidence="4" id="KW-1133">Transmembrane helix</keyword>
<keyword evidence="4" id="KW-0472">Membrane</keyword>
<organism evidence="6 7">
    <name type="scientific">Draconibacterium sediminis</name>
    <dbReference type="NCBI Taxonomy" id="1544798"/>
    <lineage>
        <taxon>Bacteria</taxon>
        <taxon>Pseudomonadati</taxon>
        <taxon>Bacteroidota</taxon>
        <taxon>Bacteroidia</taxon>
        <taxon>Marinilabiliales</taxon>
        <taxon>Prolixibacteraceae</taxon>
        <taxon>Draconibacterium</taxon>
    </lineage>
</organism>
<dbReference type="InterPro" id="IPR045076">
    <property type="entry name" value="MutS"/>
</dbReference>
<evidence type="ECO:0000313" key="6">
    <source>
        <dbReference type="EMBL" id="KJF42480.1"/>
    </source>
</evidence>
<feature type="domain" description="DNA mismatch repair proteins mutS family" evidence="5">
    <location>
        <begin position="338"/>
        <end position="523"/>
    </location>
</feature>
<feature type="transmembrane region" description="Helical" evidence="4">
    <location>
        <begin position="160"/>
        <end position="177"/>
    </location>
</feature>
<reference evidence="6 7" key="1">
    <citation type="submission" date="2014-09" db="EMBL/GenBank/DDBJ databases">
        <title>Draft Genome Sequence of Draconibacterium sp. JN14CK-3.</title>
        <authorList>
            <person name="Dong C."/>
            <person name="Lai Q."/>
            <person name="Shao Z."/>
        </authorList>
    </citation>
    <scope>NUCLEOTIDE SEQUENCE [LARGE SCALE GENOMIC DNA]</scope>
    <source>
        <strain evidence="6 7">JN14CK-3</strain>
    </source>
</reference>
<name>A0A0D8J686_9BACT</name>
<proteinExistence type="predicted"/>
<feature type="transmembrane region" description="Helical" evidence="4">
    <location>
        <begin position="135"/>
        <end position="154"/>
    </location>
</feature>
<dbReference type="Gene3D" id="3.40.50.300">
    <property type="entry name" value="P-loop containing nucleotide triphosphate hydrolases"/>
    <property type="match status" value="1"/>
</dbReference>
<dbReference type="Pfam" id="PF00488">
    <property type="entry name" value="MutS_V"/>
    <property type="match status" value="1"/>
</dbReference>
<evidence type="ECO:0000256" key="2">
    <source>
        <dbReference type="ARBA" id="ARBA00022840"/>
    </source>
</evidence>
<keyword evidence="1" id="KW-0547">Nucleotide-binding</keyword>